<keyword evidence="1" id="KW-0479">Metal-binding</keyword>
<dbReference type="STRING" id="1122997.GCA_000425285_00165"/>
<dbReference type="InterPro" id="IPR029052">
    <property type="entry name" value="Metallo-depent_PP-like"/>
</dbReference>
<dbReference type="PANTHER" id="PTHR42988:SF2">
    <property type="entry name" value="CYCLIC NUCLEOTIDE PHOSPHODIESTERASE CBUA0032-RELATED"/>
    <property type="match status" value="1"/>
</dbReference>
<accession>A0A3S5EV94</accession>
<sequence>MAYFLQLSDVHLVAPGKKLYGTVDSTSLLRDLLDRLADAELAPSAVLVTGDVGDHGDAQAYRTARTLIESYAGRTGCPVIWVNGNHDEIESFRSHILDGGVIDRVEHVDGVRLIVLDSTVPGASHGLLTPDQLDWLRTVLAGPVEPTLLLMHHPPLRCPLPGLDRDMLRNRADLAELLEGSGVSMVVTGHTHYAGAGVCGGVPVWVGGSTAAYTDVVPPRQRARTADYGSFSRIDLIDGEAVAVSIPCQQMDTVLDFQAIIDGTIDKDLLAEIGIPARADEKDRR</sequence>
<evidence type="ECO:0000256" key="1">
    <source>
        <dbReference type="ARBA" id="ARBA00022723"/>
    </source>
</evidence>
<evidence type="ECO:0000256" key="2">
    <source>
        <dbReference type="ARBA" id="ARBA00022801"/>
    </source>
</evidence>
<dbReference type="GO" id="GO:0046872">
    <property type="term" value="F:metal ion binding"/>
    <property type="evidence" value="ECO:0007669"/>
    <property type="project" value="UniProtKB-KW"/>
</dbReference>
<dbReference type="Proteomes" id="UP000277858">
    <property type="component" value="Chromosome"/>
</dbReference>
<keyword evidence="7" id="KW-1185">Reference proteome</keyword>
<feature type="domain" description="Calcineurin-like phosphoesterase" evidence="5">
    <location>
        <begin position="4"/>
        <end position="193"/>
    </location>
</feature>
<dbReference type="GO" id="GO:0004114">
    <property type="term" value="F:3',5'-cyclic-nucleotide phosphodiesterase activity"/>
    <property type="evidence" value="ECO:0007669"/>
    <property type="project" value="UniProtKB-EC"/>
</dbReference>
<dbReference type="RefSeq" id="WP_051238021.1">
    <property type="nucleotide sequence ID" value="NZ_JAKDOF010000158.1"/>
</dbReference>
<comment type="similarity">
    <text evidence="4">Belongs to the cyclic nucleotide phosphodiesterase class-III family.</text>
</comment>
<keyword evidence="3" id="KW-0408">Iron</keyword>
<name>A0A3S5EV94_9ACTN</name>
<evidence type="ECO:0000313" key="6">
    <source>
        <dbReference type="EMBL" id="VEI03590.1"/>
    </source>
</evidence>
<dbReference type="InterPro" id="IPR050884">
    <property type="entry name" value="CNP_phosphodiesterase-III"/>
</dbReference>
<dbReference type="EMBL" id="LR134473">
    <property type="protein sequence ID" value="VEI03590.1"/>
    <property type="molecule type" value="Genomic_DNA"/>
</dbReference>
<dbReference type="EC" id="3.1.4.17" evidence="6"/>
<organism evidence="6 7">
    <name type="scientific">Acidipropionibacterium jensenii</name>
    <dbReference type="NCBI Taxonomy" id="1749"/>
    <lineage>
        <taxon>Bacteria</taxon>
        <taxon>Bacillati</taxon>
        <taxon>Actinomycetota</taxon>
        <taxon>Actinomycetes</taxon>
        <taxon>Propionibacteriales</taxon>
        <taxon>Propionibacteriaceae</taxon>
        <taxon>Acidipropionibacterium</taxon>
    </lineage>
</organism>
<evidence type="ECO:0000259" key="5">
    <source>
        <dbReference type="Pfam" id="PF00149"/>
    </source>
</evidence>
<gene>
    <name evidence="6" type="primary">cpdA</name>
    <name evidence="6" type="ORF">NCTC13652_01797</name>
</gene>
<proteinExistence type="inferred from homology"/>
<dbReference type="OrthoDB" id="5241795at2"/>
<dbReference type="AlphaFoldDB" id="A0A3S5EV94"/>
<dbReference type="Gene3D" id="3.60.21.10">
    <property type="match status" value="1"/>
</dbReference>
<dbReference type="InterPro" id="IPR004843">
    <property type="entry name" value="Calcineurin-like_PHP"/>
</dbReference>
<dbReference type="SUPFAM" id="SSF56300">
    <property type="entry name" value="Metallo-dependent phosphatases"/>
    <property type="match status" value="1"/>
</dbReference>
<protein>
    <submittedName>
        <fullName evidence="6">3',5'-cyclic adenosine monophosphate phosphodiesterase CpdA</fullName>
        <ecNumber evidence="6">3.1.4.17</ecNumber>
    </submittedName>
</protein>
<reference evidence="6 7" key="1">
    <citation type="submission" date="2018-12" db="EMBL/GenBank/DDBJ databases">
        <authorList>
            <consortium name="Pathogen Informatics"/>
        </authorList>
    </citation>
    <scope>NUCLEOTIDE SEQUENCE [LARGE SCALE GENOMIC DNA]</scope>
    <source>
        <strain evidence="6 7">NCTC13652</strain>
    </source>
</reference>
<keyword evidence="2 6" id="KW-0378">Hydrolase</keyword>
<evidence type="ECO:0000256" key="3">
    <source>
        <dbReference type="ARBA" id="ARBA00023004"/>
    </source>
</evidence>
<evidence type="ECO:0000256" key="4">
    <source>
        <dbReference type="ARBA" id="ARBA00025742"/>
    </source>
</evidence>
<evidence type="ECO:0000313" key="7">
    <source>
        <dbReference type="Proteomes" id="UP000277858"/>
    </source>
</evidence>
<dbReference type="Pfam" id="PF00149">
    <property type="entry name" value="Metallophos"/>
    <property type="match status" value="1"/>
</dbReference>
<dbReference type="PANTHER" id="PTHR42988">
    <property type="entry name" value="PHOSPHOHYDROLASE"/>
    <property type="match status" value="1"/>
</dbReference>